<dbReference type="Proteomes" id="UP000325787">
    <property type="component" value="Chromosome"/>
</dbReference>
<evidence type="ECO:0000313" key="5">
    <source>
        <dbReference type="Proteomes" id="UP000325787"/>
    </source>
</evidence>
<dbReference type="NCBIfam" id="TIGR04215">
    <property type="entry name" value="choice_anch_A"/>
    <property type="match status" value="1"/>
</dbReference>
<dbReference type="KEGG" id="ssyi:EKG83_42970"/>
<keyword evidence="5" id="KW-1185">Reference proteome</keyword>
<feature type="chain" id="PRO_5025039965" evidence="2">
    <location>
        <begin position="25"/>
        <end position="229"/>
    </location>
</feature>
<dbReference type="OrthoDB" id="3404418at2"/>
<evidence type="ECO:0000313" key="4">
    <source>
        <dbReference type="EMBL" id="QFZ23306.1"/>
    </source>
</evidence>
<dbReference type="AlphaFoldDB" id="A0A5Q0HAN4"/>
<dbReference type="InterPro" id="IPR026588">
    <property type="entry name" value="Choice_anch_A"/>
</dbReference>
<name>A0A5Q0HAN4_SACSY</name>
<keyword evidence="2" id="KW-0732">Signal</keyword>
<gene>
    <name evidence="4" type="ORF">EKG83_42970</name>
</gene>
<feature type="signal peptide" evidence="2">
    <location>
        <begin position="1"/>
        <end position="24"/>
    </location>
</feature>
<evidence type="ECO:0000256" key="1">
    <source>
        <dbReference type="SAM" id="MobiDB-lite"/>
    </source>
</evidence>
<protein>
    <submittedName>
        <fullName evidence="4">Choice-of-anchor A family protein</fullName>
    </submittedName>
</protein>
<feature type="domain" description="Choice-of-anchor A" evidence="3">
    <location>
        <begin position="43"/>
        <end position="140"/>
    </location>
</feature>
<dbReference type="RefSeq" id="WP_033429035.1">
    <property type="nucleotide sequence ID" value="NZ_CP034550.1"/>
</dbReference>
<proteinExistence type="predicted"/>
<evidence type="ECO:0000256" key="2">
    <source>
        <dbReference type="SAM" id="SignalP"/>
    </source>
</evidence>
<sequence length="229" mass="23196">MRINRLAAAVAAPAVVLGGTPALGAGVAVNPLRPVAPDDVAADPSHGFLVLVETGAELNENETEGPVAVGGDVRFRTCNAGPDNPGTYVLPGDDRPTSLVVGGRLDFAGSPAGARLTVLNQSYAKVGDLSGADVLPSGGGHVRGAVGRRPGRRARAGRADLAAGRVGGRGFRVRLRVAVRHLPGDRRGGGPVPVDGGAAGPERPRAVERDRPERHGLQPGLNVLTLTGA</sequence>
<accession>A0A5Q0HAN4</accession>
<reference evidence="5" key="1">
    <citation type="journal article" date="2021" name="Curr. Microbiol.">
        <title>Complete genome of nocamycin-producing strain Saccharothrix syringae NRRL B-16468 reveals the biosynthetic potential for secondary metabolites.</title>
        <authorList>
            <person name="Mo X."/>
            <person name="Yang S."/>
        </authorList>
    </citation>
    <scope>NUCLEOTIDE SEQUENCE [LARGE SCALE GENOMIC DNA]</scope>
    <source>
        <strain evidence="5">ATCC 51364 / DSM 43886 / JCM 6844 / KCTC 9398 / NBRC 14523 / NRRL B-16468 / INA 2240</strain>
    </source>
</reference>
<dbReference type="EMBL" id="CP034550">
    <property type="protein sequence ID" value="QFZ23306.1"/>
    <property type="molecule type" value="Genomic_DNA"/>
</dbReference>
<evidence type="ECO:0000259" key="3">
    <source>
        <dbReference type="Pfam" id="PF20597"/>
    </source>
</evidence>
<organism evidence="4 5">
    <name type="scientific">Saccharothrix syringae</name>
    <name type="common">Nocardiopsis syringae</name>
    <dbReference type="NCBI Taxonomy" id="103733"/>
    <lineage>
        <taxon>Bacteria</taxon>
        <taxon>Bacillati</taxon>
        <taxon>Actinomycetota</taxon>
        <taxon>Actinomycetes</taxon>
        <taxon>Pseudonocardiales</taxon>
        <taxon>Pseudonocardiaceae</taxon>
        <taxon>Saccharothrix</taxon>
    </lineage>
</organism>
<dbReference type="Pfam" id="PF20597">
    <property type="entry name" value="pAdhesive_15"/>
    <property type="match status" value="1"/>
</dbReference>
<feature type="region of interest" description="Disordered" evidence="1">
    <location>
        <begin position="182"/>
        <end position="229"/>
    </location>
</feature>
<feature type="compositionally biased region" description="Basic and acidic residues" evidence="1">
    <location>
        <begin position="202"/>
        <end position="216"/>
    </location>
</feature>